<proteinExistence type="predicted"/>
<evidence type="ECO:0000256" key="1">
    <source>
        <dbReference type="SAM" id="MobiDB-lite"/>
    </source>
</evidence>
<dbReference type="Proteomes" id="UP001215151">
    <property type="component" value="Unassembled WGS sequence"/>
</dbReference>
<gene>
    <name evidence="3" type="ORF">ONZ51_g10036</name>
</gene>
<evidence type="ECO:0000313" key="4">
    <source>
        <dbReference type="Proteomes" id="UP001215151"/>
    </source>
</evidence>
<organism evidence="3 4">
    <name type="scientific">Trametes cubensis</name>
    <dbReference type="NCBI Taxonomy" id="1111947"/>
    <lineage>
        <taxon>Eukaryota</taxon>
        <taxon>Fungi</taxon>
        <taxon>Dikarya</taxon>
        <taxon>Basidiomycota</taxon>
        <taxon>Agaricomycotina</taxon>
        <taxon>Agaricomycetes</taxon>
        <taxon>Polyporales</taxon>
        <taxon>Polyporaceae</taxon>
        <taxon>Trametes</taxon>
    </lineage>
</organism>
<dbReference type="AlphaFoldDB" id="A0AAD7X6T3"/>
<feature type="compositionally biased region" description="Polar residues" evidence="1">
    <location>
        <begin position="12"/>
        <end position="21"/>
    </location>
</feature>
<sequence>MLPTLPIATHKTPPSTQASAPHTITSPLLDITEIPPVPPNICASAWEGVFAAQFGLSLDPVQSRQRRSSLRWMRTGSSWTGGFVYTVSPVALFNCANSGCRWCGIVAKLFPKKFRESPRRFKVPAHRATASVRVGTYDARESIRKTLTLFVGVDEYEHRLFKIFTTEDNPAASWIDGRARIPHVGDPRVLSLAKARIEECVRDHALCQAVTLHPIGSAPLPSRLIDCSNPLFPRLVETNGHSLCEPYVALSYVWGIAQPHRTTMDNLASYINPGIDYTALPRTIRDAIYVTRTLGLRLLWIDSLCIVQDSQEDMIRELARMRDVYRYAYITIDAACATSVSRGFLHSQRPLDSEHMLPFICPRGPPERPAGNTQVGMVYLAPPNFDNVYGSALNDLVTKADLPEDGHPPTTYTAARAWCLQEVLMSTRSLVFTSETVQLRCHTQTRNVGGAKHNPAWDLPRLPDATFLPDRRVAKGSDEWTHIRSRWRSVVEDYTNRLLSDPSDRLVAIAGLAEMFAYALNTDYLAGLWRDTLLHDLLWSRYGSKSPPSSPRPLELCAPSWSWGSIDNLASYDINVNRPDLHALAEVVKCSITLRNENLPFGPAIHGSLILRTQLFSCKWAGISKLGAQQVAIEAIREAQHTIVVGRSAQYLSSAPGVHLVGTIAIDRDEDSALQALWVIPLEHRNTTYVYGLVITRAEPGVWTNARPEGLREVYRRVGLYSISDREHPPADLVSRHPVVEIELV</sequence>
<evidence type="ECO:0000259" key="2">
    <source>
        <dbReference type="Pfam" id="PF06985"/>
    </source>
</evidence>
<dbReference type="Pfam" id="PF06985">
    <property type="entry name" value="HET"/>
    <property type="match status" value="1"/>
</dbReference>
<name>A0AAD7X6T3_9APHY</name>
<protein>
    <recommendedName>
        <fullName evidence="2">Heterokaryon incompatibility domain-containing protein</fullName>
    </recommendedName>
</protein>
<keyword evidence="4" id="KW-1185">Reference proteome</keyword>
<accession>A0AAD7X6T3</accession>
<reference evidence="3" key="1">
    <citation type="submission" date="2022-11" db="EMBL/GenBank/DDBJ databases">
        <title>Genome Sequence of Cubamyces cubensis.</title>
        <authorList>
            <person name="Buettner E."/>
        </authorList>
    </citation>
    <scope>NUCLEOTIDE SEQUENCE</scope>
    <source>
        <strain evidence="3">MPL-01</strain>
    </source>
</reference>
<comment type="caution">
    <text evidence="3">The sequence shown here is derived from an EMBL/GenBank/DDBJ whole genome shotgun (WGS) entry which is preliminary data.</text>
</comment>
<dbReference type="PANTHER" id="PTHR33112">
    <property type="entry name" value="DOMAIN PROTEIN, PUTATIVE-RELATED"/>
    <property type="match status" value="1"/>
</dbReference>
<dbReference type="EMBL" id="JAPEVG010000373">
    <property type="protein sequence ID" value="KAJ8463773.1"/>
    <property type="molecule type" value="Genomic_DNA"/>
</dbReference>
<evidence type="ECO:0000313" key="3">
    <source>
        <dbReference type="EMBL" id="KAJ8463773.1"/>
    </source>
</evidence>
<feature type="domain" description="Heterokaryon incompatibility" evidence="2">
    <location>
        <begin position="247"/>
        <end position="395"/>
    </location>
</feature>
<feature type="region of interest" description="Disordered" evidence="1">
    <location>
        <begin position="1"/>
        <end position="21"/>
    </location>
</feature>
<dbReference type="PANTHER" id="PTHR33112:SF16">
    <property type="entry name" value="HETEROKARYON INCOMPATIBILITY DOMAIN-CONTAINING PROTEIN"/>
    <property type="match status" value="1"/>
</dbReference>
<dbReference type="InterPro" id="IPR010730">
    <property type="entry name" value="HET"/>
</dbReference>